<reference evidence="2" key="1">
    <citation type="submission" date="2015-12" db="EMBL/GenBank/DDBJ databases">
        <title>Gene expression during late stages of embryo sac development: a critical building block for successful pollen-pistil interactions.</title>
        <authorList>
            <person name="Liu Y."/>
            <person name="Joly V."/>
            <person name="Sabar M."/>
            <person name="Matton D.P."/>
        </authorList>
    </citation>
    <scope>NUCLEOTIDE SEQUENCE</scope>
</reference>
<evidence type="ECO:0000313" key="2">
    <source>
        <dbReference type="EMBL" id="JAP06693.1"/>
    </source>
</evidence>
<feature type="non-terminal residue" evidence="2">
    <location>
        <position position="79"/>
    </location>
</feature>
<proteinExistence type="predicted"/>
<dbReference type="AlphaFoldDB" id="A0A0V0GEW6"/>
<evidence type="ECO:0000256" key="1">
    <source>
        <dbReference type="SAM" id="Phobius"/>
    </source>
</evidence>
<keyword evidence="1" id="KW-0812">Transmembrane</keyword>
<sequence>MSPFSPLFSSAAKSKKVCLLCFPFFVFFFLLSSLFRQSFSFSSYFFFLCFRVSSASFFFSISDINQSSVHTELLLAPFF</sequence>
<organism evidence="2">
    <name type="scientific">Solanum chacoense</name>
    <name type="common">Chaco potato</name>
    <dbReference type="NCBI Taxonomy" id="4108"/>
    <lineage>
        <taxon>Eukaryota</taxon>
        <taxon>Viridiplantae</taxon>
        <taxon>Streptophyta</taxon>
        <taxon>Embryophyta</taxon>
        <taxon>Tracheophyta</taxon>
        <taxon>Spermatophyta</taxon>
        <taxon>Magnoliopsida</taxon>
        <taxon>eudicotyledons</taxon>
        <taxon>Gunneridae</taxon>
        <taxon>Pentapetalae</taxon>
        <taxon>asterids</taxon>
        <taxon>lamiids</taxon>
        <taxon>Solanales</taxon>
        <taxon>Solanaceae</taxon>
        <taxon>Solanoideae</taxon>
        <taxon>Solaneae</taxon>
        <taxon>Solanum</taxon>
    </lineage>
</organism>
<dbReference type="EMBL" id="GEDG01040537">
    <property type="protein sequence ID" value="JAP06693.1"/>
    <property type="molecule type" value="Transcribed_RNA"/>
</dbReference>
<accession>A0A0V0GEW6</accession>
<name>A0A0V0GEW6_SOLCH</name>
<keyword evidence="1" id="KW-1133">Transmembrane helix</keyword>
<protein>
    <submittedName>
        <fullName evidence="2">Putative ovule protein</fullName>
    </submittedName>
</protein>
<keyword evidence="1" id="KW-0472">Membrane</keyword>
<feature type="transmembrane region" description="Helical" evidence="1">
    <location>
        <begin position="17"/>
        <end position="35"/>
    </location>
</feature>